<keyword evidence="2" id="KW-0240">DNA-directed RNA polymerase</keyword>
<keyword evidence="3" id="KW-0808">Transferase</keyword>
<evidence type="ECO:0000256" key="1">
    <source>
        <dbReference type="ARBA" id="ARBA00012418"/>
    </source>
</evidence>
<dbReference type="AlphaFoldDB" id="K1UQA9"/>
<dbReference type="EC" id="2.7.7.6" evidence="1"/>
<dbReference type="GO" id="GO:0003677">
    <property type="term" value="F:DNA binding"/>
    <property type="evidence" value="ECO:0007669"/>
    <property type="project" value="InterPro"/>
</dbReference>
<evidence type="ECO:0000256" key="2">
    <source>
        <dbReference type="ARBA" id="ARBA00022478"/>
    </source>
</evidence>
<evidence type="ECO:0000259" key="7">
    <source>
        <dbReference type="Pfam" id="PF04563"/>
    </source>
</evidence>
<organism evidence="8">
    <name type="scientific">human gut metagenome</name>
    <dbReference type="NCBI Taxonomy" id="408170"/>
    <lineage>
        <taxon>unclassified sequences</taxon>
        <taxon>metagenomes</taxon>
        <taxon>organismal metagenomes</taxon>
    </lineage>
</organism>
<accession>K1UQA9</accession>
<evidence type="ECO:0000256" key="3">
    <source>
        <dbReference type="ARBA" id="ARBA00022679"/>
    </source>
</evidence>
<evidence type="ECO:0000256" key="4">
    <source>
        <dbReference type="ARBA" id="ARBA00022695"/>
    </source>
</evidence>
<dbReference type="SUPFAM" id="SSF64484">
    <property type="entry name" value="beta and beta-prime subunits of DNA dependent RNA-polymerase"/>
    <property type="match status" value="1"/>
</dbReference>
<dbReference type="GO" id="GO:0000428">
    <property type="term" value="C:DNA-directed RNA polymerase complex"/>
    <property type="evidence" value="ECO:0007669"/>
    <property type="project" value="UniProtKB-KW"/>
</dbReference>
<dbReference type="EMBL" id="AJWY01000999">
    <property type="protein sequence ID" value="EKC80385.1"/>
    <property type="molecule type" value="Genomic_DNA"/>
</dbReference>
<evidence type="ECO:0000256" key="5">
    <source>
        <dbReference type="ARBA" id="ARBA00023163"/>
    </source>
</evidence>
<keyword evidence="5" id="KW-0804">Transcription</keyword>
<feature type="non-terminal residue" evidence="8">
    <location>
        <position position="1"/>
    </location>
</feature>
<reference evidence="8" key="1">
    <citation type="journal article" date="2013" name="Environ. Microbiol.">
        <title>Microbiota from the distal guts of lean and obese adolescents exhibit partial functional redundancy besides clear differences in community structure.</title>
        <authorList>
            <person name="Ferrer M."/>
            <person name="Ruiz A."/>
            <person name="Lanza F."/>
            <person name="Haange S.B."/>
            <person name="Oberbach A."/>
            <person name="Till H."/>
            <person name="Bargiela R."/>
            <person name="Campoy C."/>
            <person name="Segura M.T."/>
            <person name="Richter M."/>
            <person name="von Bergen M."/>
            <person name="Seifert J."/>
            <person name="Suarez A."/>
        </authorList>
    </citation>
    <scope>NUCLEOTIDE SEQUENCE</scope>
</reference>
<dbReference type="InterPro" id="IPR007644">
    <property type="entry name" value="RNA_pol_bsu_protrusion"/>
</dbReference>
<feature type="domain" description="RNA polymerase Rpb2" evidence="6">
    <location>
        <begin position="106"/>
        <end position="175"/>
    </location>
</feature>
<dbReference type="InterPro" id="IPR007642">
    <property type="entry name" value="RNA_pol_Rpb2_2"/>
</dbReference>
<comment type="caution">
    <text evidence="8">The sequence shown here is derived from an EMBL/GenBank/DDBJ whole genome shotgun (WGS) entry which is preliminary data.</text>
</comment>
<evidence type="ECO:0000259" key="6">
    <source>
        <dbReference type="Pfam" id="PF04561"/>
    </source>
</evidence>
<sequence length="199" mass="22893">YQWFLDEGLKEVFDDISPIADYSGSLSLEFVDFELCRDDVKYSIEECKERDATFAAPLKVKVRLYNKEKEEISEHEIFMGDLPLMTETGTFVINGAERVIVSQLVRSPGIYYGIGHDKIGKKLFSCTVIPNRGAWLEYETDSNDVFYVRVDRTRKVPITVLIRALGIGTNDEIRELFGDDLRSRQALPRTLLKIIRRVC</sequence>
<dbReference type="GO" id="GO:0032549">
    <property type="term" value="F:ribonucleoside binding"/>
    <property type="evidence" value="ECO:0007669"/>
    <property type="project" value="InterPro"/>
</dbReference>
<dbReference type="Gene3D" id="3.90.1100.10">
    <property type="match status" value="1"/>
</dbReference>
<dbReference type="PANTHER" id="PTHR20856">
    <property type="entry name" value="DNA-DIRECTED RNA POLYMERASE I SUBUNIT 2"/>
    <property type="match status" value="1"/>
</dbReference>
<protein>
    <recommendedName>
        <fullName evidence="1">DNA-directed RNA polymerase</fullName>
        <ecNumber evidence="1">2.7.7.6</ecNumber>
    </recommendedName>
</protein>
<dbReference type="InterPro" id="IPR015712">
    <property type="entry name" value="DNA-dir_RNA_pol_su2"/>
</dbReference>
<gene>
    <name evidence="8" type="ORF">LEA_01438</name>
</gene>
<dbReference type="Pfam" id="PF04561">
    <property type="entry name" value="RNA_pol_Rpb2_2"/>
    <property type="match status" value="1"/>
</dbReference>
<feature type="domain" description="RNA polymerase beta subunit protrusion" evidence="7">
    <location>
        <begin position="44"/>
        <end position="105"/>
    </location>
</feature>
<proteinExistence type="predicted"/>
<dbReference type="GO" id="GO:0006351">
    <property type="term" value="P:DNA-templated transcription"/>
    <property type="evidence" value="ECO:0007669"/>
    <property type="project" value="InterPro"/>
</dbReference>
<keyword evidence="4" id="KW-0548">Nucleotidyltransferase</keyword>
<dbReference type="GO" id="GO:0003899">
    <property type="term" value="F:DNA-directed RNA polymerase activity"/>
    <property type="evidence" value="ECO:0007669"/>
    <property type="project" value="UniProtKB-EC"/>
</dbReference>
<dbReference type="Gene3D" id="3.90.1110.10">
    <property type="entry name" value="RNA polymerase Rpb2, domain 2"/>
    <property type="match status" value="1"/>
</dbReference>
<name>K1UQA9_9ZZZZ</name>
<evidence type="ECO:0000313" key="8">
    <source>
        <dbReference type="EMBL" id="EKC80385.1"/>
    </source>
</evidence>
<dbReference type="InterPro" id="IPR037034">
    <property type="entry name" value="RNA_pol_Rpb2_2_sf"/>
</dbReference>
<dbReference type="Pfam" id="PF04563">
    <property type="entry name" value="RNA_pol_Rpb2_1"/>
    <property type="match status" value="1"/>
</dbReference>